<keyword evidence="2" id="KW-1185">Reference proteome</keyword>
<reference evidence="2" key="1">
    <citation type="journal article" date="2019" name="Nat. Commun.">
        <title>The genome of broomcorn millet.</title>
        <authorList>
            <person name="Zou C."/>
            <person name="Miki D."/>
            <person name="Li D."/>
            <person name="Tang Q."/>
            <person name="Xiao L."/>
            <person name="Rajput S."/>
            <person name="Deng P."/>
            <person name="Jia W."/>
            <person name="Huang R."/>
            <person name="Zhang M."/>
            <person name="Sun Y."/>
            <person name="Hu J."/>
            <person name="Fu X."/>
            <person name="Schnable P.S."/>
            <person name="Li F."/>
            <person name="Zhang H."/>
            <person name="Feng B."/>
            <person name="Zhu X."/>
            <person name="Liu R."/>
            <person name="Schnable J.C."/>
            <person name="Zhu J.-K."/>
            <person name="Zhang H."/>
        </authorList>
    </citation>
    <scope>NUCLEOTIDE SEQUENCE [LARGE SCALE GENOMIC DNA]</scope>
</reference>
<accession>A0A3L6SSA4</accession>
<comment type="caution">
    <text evidence="1">The sequence shown here is derived from an EMBL/GenBank/DDBJ whole genome shotgun (WGS) entry which is preliminary data.</text>
</comment>
<evidence type="ECO:0000313" key="2">
    <source>
        <dbReference type="Proteomes" id="UP000275267"/>
    </source>
</evidence>
<dbReference type="EMBL" id="PQIB02000004">
    <property type="protein sequence ID" value="RLN24915.1"/>
    <property type="molecule type" value="Genomic_DNA"/>
</dbReference>
<dbReference type="AlphaFoldDB" id="A0A3L6SSA4"/>
<name>A0A3L6SSA4_PANMI</name>
<protein>
    <submittedName>
        <fullName evidence="1">Uncharacterized protein</fullName>
    </submittedName>
</protein>
<evidence type="ECO:0000313" key="1">
    <source>
        <dbReference type="EMBL" id="RLN24915.1"/>
    </source>
</evidence>
<organism evidence="1 2">
    <name type="scientific">Panicum miliaceum</name>
    <name type="common">Proso millet</name>
    <name type="synonym">Broomcorn millet</name>
    <dbReference type="NCBI Taxonomy" id="4540"/>
    <lineage>
        <taxon>Eukaryota</taxon>
        <taxon>Viridiplantae</taxon>
        <taxon>Streptophyta</taxon>
        <taxon>Embryophyta</taxon>
        <taxon>Tracheophyta</taxon>
        <taxon>Spermatophyta</taxon>
        <taxon>Magnoliopsida</taxon>
        <taxon>Liliopsida</taxon>
        <taxon>Poales</taxon>
        <taxon>Poaceae</taxon>
        <taxon>PACMAD clade</taxon>
        <taxon>Panicoideae</taxon>
        <taxon>Panicodae</taxon>
        <taxon>Paniceae</taxon>
        <taxon>Panicinae</taxon>
        <taxon>Panicum</taxon>
        <taxon>Panicum sect. Panicum</taxon>
    </lineage>
</organism>
<proteinExistence type="predicted"/>
<dbReference type="Proteomes" id="UP000275267">
    <property type="component" value="Unassembled WGS sequence"/>
</dbReference>
<gene>
    <name evidence="1" type="ORF">C2845_PM07G36650</name>
</gene>
<sequence length="81" mass="9052">MPWPLGSCCCHWTRHTGQALAGDGGSLLGNHYHQASGQLWKNKRAVRNSWRGDSAGSAENRGTKYKYLAHRKIQRGARLSF</sequence>